<protein>
    <submittedName>
        <fullName evidence="5">Coagulation factor XI</fullName>
    </submittedName>
</protein>
<dbReference type="GO" id="GO:0004252">
    <property type="term" value="F:serine-type endopeptidase activity"/>
    <property type="evidence" value="ECO:0007669"/>
    <property type="project" value="InterPro"/>
</dbReference>
<comment type="caution">
    <text evidence="2">Lacks conserved residue(s) required for the propagation of feature annotation.</text>
</comment>
<dbReference type="InterPro" id="IPR009003">
    <property type="entry name" value="Peptidase_S1_PA"/>
</dbReference>
<organism evidence="5 6">
    <name type="scientific">Eumeta variegata</name>
    <name type="common">Bagworm moth</name>
    <name type="synonym">Eumeta japonica</name>
    <dbReference type="NCBI Taxonomy" id="151549"/>
    <lineage>
        <taxon>Eukaryota</taxon>
        <taxon>Metazoa</taxon>
        <taxon>Ecdysozoa</taxon>
        <taxon>Arthropoda</taxon>
        <taxon>Hexapoda</taxon>
        <taxon>Insecta</taxon>
        <taxon>Pterygota</taxon>
        <taxon>Neoptera</taxon>
        <taxon>Endopterygota</taxon>
        <taxon>Lepidoptera</taxon>
        <taxon>Glossata</taxon>
        <taxon>Ditrysia</taxon>
        <taxon>Tineoidea</taxon>
        <taxon>Psychidae</taxon>
        <taxon>Oiketicinae</taxon>
        <taxon>Eumeta</taxon>
    </lineage>
</organism>
<dbReference type="SMART" id="SM00020">
    <property type="entry name" value="Tryp_SPc"/>
    <property type="match status" value="1"/>
</dbReference>
<dbReference type="InterPro" id="IPR001254">
    <property type="entry name" value="Trypsin_dom"/>
</dbReference>
<dbReference type="EMBL" id="BGZK01000235">
    <property type="protein sequence ID" value="GBP30590.1"/>
    <property type="molecule type" value="Genomic_DNA"/>
</dbReference>
<keyword evidence="2" id="KW-0768">Sushi</keyword>
<dbReference type="InterPro" id="IPR000436">
    <property type="entry name" value="Sushi_SCR_CCP_dom"/>
</dbReference>
<gene>
    <name evidence="5" type="primary">F11</name>
    <name evidence="5" type="ORF">EVAR_76133_1</name>
</gene>
<reference evidence="5 6" key="1">
    <citation type="journal article" date="2019" name="Commun. Biol.">
        <title>The bagworm genome reveals a unique fibroin gene that provides high tensile strength.</title>
        <authorList>
            <person name="Kono N."/>
            <person name="Nakamura H."/>
            <person name="Ohtoshi R."/>
            <person name="Tomita M."/>
            <person name="Numata K."/>
            <person name="Arakawa K."/>
        </authorList>
    </citation>
    <scope>NUCLEOTIDE SEQUENCE [LARGE SCALE GENOMIC DNA]</scope>
</reference>
<dbReference type="Pfam" id="PF00089">
    <property type="entry name" value="Trypsin"/>
    <property type="match status" value="1"/>
</dbReference>
<dbReference type="Proteomes" id="UP000299102">
    <property type="component" value="Unassembled WGS sequence"/>
</dbReference>
<dbReference type="STRING" id="151549.A0A4C1UWI0"/>
<feature type="domain" description="Peptidase S1" evidence="3">
    <location>
        <begin position="266"/>
        <end position="445"/>
    </location>
</feature>
<dbReference type="PROSITE" id="PS00134">
    <property type="entry name" value="TRYPSIN_HIS"/>
    <property type="match status" value="1"/>
</dbReference>
<dbReference type="InterPro" id="IPR043504">
    <property type="entry name" value="Peptidase_S1_PA_chymotrypsin"/>
</dbReference>
<dbReference type="SUPFAM" id="SSF50494">
    <property type="entry name" value="Trypsin-like serine proteases"/>
    <property type="match status" value="1"/>
</dbReference>
<dbReference type="Gene3D" id="2.40.10.10">
    <property type="entry name" value="Trypsin-like serine proteases"/>
    <property type="match status" value="1"/>
</dbReference>
<accession>A0A4C1UWI0</accession>
<keyword evidence="6" id="KW-1185">Reference proteome</keyword>
<dbReference type="CDD" id="cd00033">
    <property type="entry name" value="CCP"/>
    <property type="match status" value="1"/>
</dbReference>
<evidence type="ECO:0000259" key="4">
    <source>
        <dbReference type="PROSITE" id="PS50923"/>
    </source>
</evidence>
<feature type="domain" description="Sushi" evidence="4">
    <location>
        <begin position="195"/>
        <end position="259"/>
    </location>
</feature>
<dbReference type="OrthoDB" id="2019384at2759"/>
<evidence type="ECO:0000313" key="5">
    <source>
        <dbReference type="EMBL" id="GBP30590.1"/>
    </source>
</evidence>
<comment type="caution">
    <text evidence="5">The sequence shown here is derived from an EMBL/GenBank/DDBJ whole genome shotgun (WGS) entry which is preliminary data.</text>
</comment>
<dbReference type="Gene3D" id="2.10.70.10">
    <property type="entry name" value="Complement Module, domain 1"/>
    <property type="match status" value="1"/>
</dbReference>
<dbReference type="GO" id="GO:0006508">
    <property type="term" value="P:proteolysis"/>
    <property type="evidence" value="ECO:0007669"/>
    <property type="project" value="InterPro"/>
</dbReference>
<keyword evidence="1" id="KW-1015">Disulfide bond</keyword>
<dbReference type="InterPro" id="IPR018114">
    <property type="entry name" value="TRYPSIN_HIS"/>
</dbReference>
<dbReference type="PANTHER" id="PTHR24252:SF7">
    <property type="entry name" value="HYALIN"/>
    <property type="match status" value="1"/>
</dbReference>
<sequence length="445" mass="49860">MFFNLKRTVLENRTNTKHPTVKSYVGCRRTRKTAATSWSPSPPPGPGDVFEDVSLVQYATAEDGDAVEVKALSCSRGKWSESIIQYETDSDGILTIAFQSCESFDEQPRRAFVMPFVCVNRKKPCILPPYPARGTYLVIGKPGARPGDAFERADLHQYAFDESSGLYEVKEVTCASGIWYATHLKTNSDRLRNQTRCELPPYPQDGNNTVMHKPAAAPGAVLGAVHLSYSCYPNRKLVGSKNVYCIEGAWSDDALRCIQCGAIKPLVSESVSAEEAVRRELPWHVAIYDNTKSYEHICSGSILATNLIVTAAHCFFRDAEDSRLDLRFAVAAGKVYSDWNGSDDKDTQRSNVVEIIIHLRFRYSKSDLALVFLDTPLNYTDYVMSVCLNFDPKLDEKQQKDVKIRKVPAYVPRLFLISCGFYHEHEKMYSDSRKTGCNSQVSCDG</sequence>
<dbReference type="PANTHER" id="PTHR24252">
    <property type="entry name" value="ACROSIN-RELATED"/>
    <property type="match status" value="1"/>
</dbReference>
<dbReference type="PROSITE" id="PS50923">
    <property type="entry name" value="SUSHI"/>
    <property type="match status" value="1"/>
</dbReference>
<evidence type="ECO:0000256" key="2">
    <source>
        <dbReference type="PROSITE-ProRule" id="PRU00302"/>
    </source>
</evidence>
<dbReference type="SUPFAM" id="SSF57535">
    <property type="entry name" value="Complement control module/SCR domain"/>
    <property type="match status" value="1"/>
</dbReference>
<evidence type="ECO:0000313" key="6">
    <source>
        <dbReference type="Proteomes" id="UP000299102"/>
    </source>
</evidence>
<evidence type="ECO:0000256" key="1">
    <source>
        <dbReference type="ARBA" id="ARBA00023157"/>
    </source>
</evidence>
<name>A0A4C1UWI0_EUMVA</name>
<dbReference type="PROSITE" id="PS50240">
    <property type="entry name" value="TRYPSIN_DOM"/>
    <property type="match status" value="1"/>
</dbReference>
<evidence type="ECO:0000259" key="3">
    <source>
        <dbReference type="PROSITE" id="PS50240"/>
    </source>
</evidence>
<proteinExistence type="predicted"/>
<dbReference type="InterPro" id="IPR035976">
    <property type="entry name" value="Sushi/SCR/CCP_sf"/>
</dbReference>
<dbReference type="AlphaFoldDB" id="A0A4C1UWI0"/>